<dbReference type="OrthoDB" id="642193at2759"/>
<dbReference type="Gene3D" id="1.20.58.1210">
    <property type="entry name" value="Exo84p, N-terminal helical domain"/>
    <property type="match status" value="1"/>
</dbReference>
<feature type="compositionally biased region" description="Polar residues" evidence="8">
    <location>
        <begin position="12"/>
        <end position="25"/>
    </location>
</feature>
<dbReference type="Proteomes" id="UP000030669">
    <property type="component" value="Unassembled WGS sequence"/>
</dbReference>
<feature type="region of interest" description="Disordered" evidence="8">
    <location>
        <begin position="615"/>
        <end position="735"/>
    </location>
</feature>
<dbReference type="EMBL" id="KB469296">
    <property type="protein sequence ID" value="EPQ59986.1"/>
    <property type="molecule type" value="Genomic_DNA"/>
</dbReference>
<keyword evidence="11" id="KW-1185">Reference proteome</keyword>
<dbReference type="OMA" id="AAWLPNR"/>
<dbReference type="eggNOG" id="KOG2215">
    <property type="taxonomic scope" value="Eukaryota"/>
</dbReference>
<feature type="coiled-coil region" evidence="7">
    <location>
        <begin position="122"/>
        <end position="185"/>
    </location>
</feature>
<dbReference type="Pfam" id="PF25345">
    <property type="entry name" value="PH_EXO84"/>
    <property type="match status" value="1"/>
</dbReference>
<dbReference type="PANTHER" id="PTHR21426:SF12">
    <property type="entry name" value="EXOCYST COMPLEX COMPONENT 8"/>
    <property type="match status" value="1"/>
</dbReference>
<keyword evidence="6" id="KW-0653">Protein transport</keyword>
<dbReference type="GeneID" id="19307785"/>
<evidence type="ECO:0000256" key="7">
    <source>
        <dbReference type="SAM" id="Coils"/>
    </source>
</evidence>
<dbReference type="AlphaFoldDB" id="S7QJV8"/>
<feature type="domain" description="Exocyst component Exo84 C-terminal" evidence="9">
    <location>
        <begin position="408"/>
        <end position="602"/>
    </location>
</feature>
<evidence type="ECO:0000256" key="5">
    <source>
        <dbReference type="ARBA" id="ARBA00022483"/>
    </source>
</evidence>
<evidence type="ECO:0000256" key="2">
    <source>
        <dbReference type="ARBA" id="ARBA00007210"/>
    </source>
</evidence>
<dbReference type="InterPro" id="IPR011993">
    <property type="entry name" value="PH-like_dom_sf"/>
</dbReference>
<dbReference type="GO" id="GO:0015031">
    <property type="term" value="P:protein transport"/>
    <property type="evidence" value="ECO:0007669"/>
    <property type="project" value="UniProtKB-KW"/>
</dbReference>
<feature type="compositionally biased region" description="Pro residues" evidence="8">
    <location>
        <begin position="657"/>
        <end position="675"/>
    </location>
</feature>
<dbReference type="GO" id="GO:0006893">
    <property type="term" value="P:Golgi to plasma membrane transport"/>
    <property type="evidence" value="ECO:0007669"/>
    <property type="project" value="TreeGrafter"/>
</dbReference>
<feature type="region of interest" description="Disordered" evidence="8">
    <location>
        <begin position="1"/>
        <end position="101"/>
    </location>
</feature>
<feature type="compositionally biased region" description="Low complexity" evidence="8">
    <location>
        <begin position="676"/>
        <end position="692"/>
    </location>
</feature>
<dbReference type="RefSeq" id="XP_007860486.1">
    <property type="nucleotide sequence ID" value="XM_007862295.1"/>
</dbReference>
<dbReference type="HOGENOM" id="CLU_012488_1_0_1"/>
<dbReference type="Gene3D" id="1.20.58.1220">
    <property type="entry name" value="Exo84p, C-terminal helical domain"/>
    <property type="match status" value="1"/>
</dbReference>
<accession>S7QJV8</accession>
<evidence type="ECO:0000259" key="9">
    <source>
        <dbReference type="Pfam" id="PF16528"/>
    </source>
</evidence>
<dbReference type="GO" id="GO:0000145">
    <property type="term" value="C:exocyst"/>
    <property type="evidence" value="ECO:0007669"/>
    <property type="project" value="InterPro"/>
</dbReference>
<dbReference type="STRING" id="670483.S7QJV8"/>
<evidence type="ECO:0000313" key="10">
    <source>
        <dbReference type="EMBL" id="EPQ59986.1"/>
    </source>
</evidence>
<comment type="subcellular location">
    <subcellularLocation>
        <location evidence="1">Cytoplasmic vesicle</location>
        <location evidence="1">Secretory vesicle</location>
    </subcellularLocation>
</comment>
<evidence type="ECO:0000256" key="4">
    <source>
        <dbReference type="ARBA" id="ARBA00022448"/>
    </source>
</evidence>
<dbReference type="InterPro" id="IPR032403">
    <property type="entry name" value="Exo84_C"/>
</dbReference>
<dbReference type="PANTHER" id="PTHR21426">
    <property type="entry name" value="EXOCYST COMPLEX COMPONENT 8"/>
    <property type="match status" value="1"/>
</dbReference>
<keyword evidence="7" id="KW-0175">Coiled coil</keyword>
<dbReference type="InterPro" id="IPR033961">
    <property type="entry name" value="Exo84"/>
</dbReference>
<dbReference type="GO" id="GO:0030133">
    <property type="term" value="C:transport vesicle"/>
    <property type="evidence" value="ECO:0007669"/>
    <property type="project" value="UniProtKB-SubCell"/>
</dbReference>
<evidence type="ECO:0000256" key="8">
    <source>
        <dbReference type="SAM" id="MobiDB-lite"/>
    </source>
</evidence>
<dbReference type="GO" id="GO:0006887">
    <property type="term" value="P:exocytosis"/>
    <property type="evidence" value="ECO:0007669"/>
    <property type="project" value="UniProtKB-KW"/>
</dbReference>
<feature type="compositionally biased region" description="Basic and acidic residues" evidence="8">
    <location>
        <begin position="79"/>
        <end position="101"/>
    </location>
</feature>
<dbReference type="Pfam" id="PF16528">
    <property type="entry name" value="Exo84_C"/>
    <property type="match status" value="1"/>
</dbReference>
<keyword evidence="4" id="KW-0813">Transport</keyword>
<evidence type="ECO:0000256" key="6">
    <source>
        <dbReference type="ARBA" id="ARBA00022927"/>
    </source>
</evidence>
<dbReference type="SUPFAM" id="SSF50729">
    <property type="entry name" value="PH domain-like"/>
    <property type="match status" value="1"/>
</dbReference>
<dbReference type="InterPro" id="IPR042560">
    <property type="entry name" value="Exo84_C_2"/>
</dbReference>
<name>S7QJV8_GLOTA</name>
<dbReference type="KEGG" id="gtr:GLOTRDRAFT_67274"/>
<reference evidence="10 11" key="1">
    <citation type="journal article" date="2012" name="Science">
        <title>The Paleozoic origin of enzymatic lignin decomposition reconstructed from 31 fungal genomes.</title>
        <authorList>
            <person name="Floudas D."/>
            <person name="Binder M."/>
            <person name="Riley R."/>
            <person name="Barry K."/>
            <person name="Blanchette R.A."/>
            <person name="Henrissat B."/>
            <person name="Martinez A.T."/>
            <person name="Otillar R."/>
            <person name="Spatafora J.W."/>
            <person name="Yadav J.S."/>
            <person name="Aerts A."/>
            <person name="Benoit I."/>
            <person name="Boyd A."/>
            <person name="Carlson A."/>
            <person name="Copeland A."/>
            <person name="Coutinho P.M."/>
            <person name="de Vries R.P."/>
            <person name="Ferreira P."/>
            <person name="Findley K."/>
            <person name="Foster B."/>
            <person name="Gaskell J."/>
            <person name="Glotzer D."/>
            <person name="Gorecki P."/>
            <person name="Heitman J."/>
            <person name="Hesse C."/>
            <person name="Hori C."/>
            <person name="Igarashi K."/>
            <person name="Jurgens J.A."/>
            <person name="Kallen N."/>
            <person name="Kersten P."/>
            <person name="Kohler A."/>
            <person name="Kuees U."/>
            <person name="Kumar T.K.A."/>
            <person name="Kuo A."/>
            <person name="LaButti K."/>
            <person name="Larrondo L.F."/>
            <person name="Lindquist E."/>
            <person name="Ling A."/>
            <person name="Lombard V."/>
            <person name="Lucas S."/>
            <person name="Lundell T."/>
            <person name="Martin R."/>
            <person name="McLaughlin D.J."/>
            <person name="Morgenstern I."/>
            <person name="Morin E."/>
            <person name="Murat C."/>
            <person name="Nagy L.G."/>
            <person name="Nolan M."/>
            <person name="Ohm R.A."/>
            <person name="Patyshakuliyeva A."/>
            <person name="Rokas A."/>
            <person name="Ruiz-Duenas F.J."/>
            <person name="Sabat G."/>
            <person name="Salamov A."/>
            <person name="Samejima M."/>
            <person name="Schmutz J."/>
            <person name="Slot J.C."/>
            <person name="St John F."/>
            <person name="Stenlid J."/>
            <person name="Sun H."/>
            <person name="Sun S."/>
            <person name="Syed K."/>
            <person name="Tsang A."/>
            <person name="Wiebenga A."/>
            <person name="Young D."/>
            <person name="Pisabarro A."/>
            <person name="Eastwood D.C."/>
            <person name="Martin F."/>
            <person name="Cullen D."/>
            <person name="Grigoriev I.V."/>
            <person name="Hibbett D.S."/>
        </authorList>
    </citation>
    <scope>NUCLEOTIDE SEQUENCE [LARGE SCALE GENOMIC DNA]</scope>
    <source>
        <strain evidence="10 11">ATCC 11539</strain>
    </source>
</reference>
<dbReference type="InterPro" id="IPR042561">
    <property type="entry name" value="Exo84_C_1"/>
</dbReference>
<dbReference type="SUPFAM" id="SSF74788">
    <property type="entry name" value="Cullin repeat-like"/>
    <property type="match status" value="1"/>
</dbReference>
<dbReference type="Pfam" id="PF08700">
    <property type="entry name" value="VPS51_Exo84_N"/>
    <property type="match status" value="1"/>
</dbReference>
<sequence>MQSLRSVRKPSNGRQAKRQPSTRPTKPNGAPSKDARKSRVDDKIKKRMSMRYADISAPTDATNVPAVPSLPIGVTATRSQRDDFDGAERERAQPRGDSKAAEMKLLDSEDFDPDAYLKLKLANSTEAELKSLQSSLRSAKDDVAADLQKNVFKNYAEFVLVSKEISVLENEMLELKESLSEWKSMPSLLHIDESASAAERRRNVRSSVADLRILYANQMQTLHAQIEGSTKFVPTTPGRHVITEMDGIYALNAATYKVERIVKFVVLDDAVLVARRRRKRGEEGAGGKLVAERCWPLGDMLVLDTKDTPTMTNVFKIRHGRETHVYRTETPADKKSLISHFRQAAEEFQAKKQKEREGEHERRKSLWAGGDLQVGLDKVPPMPDWMADLAQAAGMGPSAKEKVEKDARWVGEFTDELTVAIALREWDRAVELVEQGEAKLPTTATLSTKLPPLTAALTANLLYALSSCSLRKSTVVHLISLLNRLHAGAAARTTFLAARGEAIRKKIRTIRLEGHVGVYVNELAIVIFTGIKHTADWFLASFKENEVASCFVDWAKKQLENYAEIFRKQVYTSDADPNLIEDTIYITRSQSRKLLEEFGLDFRYLLDELLAEKPNKQTPPAFRPHVAVKVPEPTRTPATTPVAGRSPQNTPPRGQSPAPPLPAPLAAPTPIPPRMRSPAPSAPGSTPSSPGPLRERPPRSLRGSPAPPPRSRDRPGSSSGHRPPPVAVPRSEGMF</sequence>
<protein>
    <recommendedName>
        <fullName evidence="3">Exocyst complex component EXO84</fullName>
    </recommendedName>
</protein>
<organism evidence="10 11">
    <name type="scientific">Gloeophyllum trabeum (strain ATCC 11539 / FP-39264 / Madison 617)</name>
    <name type="common">Brown rot fungus</name>
    <dbReference type="NCBI Taxonomy" id="670483"/>
    <lineage>
        <taxon>Eukaryota</taxon>
        <taxon>Fungi</taxon>
        <taxon>Dikarya</taxon>
        <taxon>Basidiomycota</taxon>
        <taxon>Agaricomycotina</taxon>
        <taxon>Agaricomycetes</taxon>
        <taxon>Gloeophyllales</taxon>
        <taxon>Gloeophyllaceae</taxon>
        <taxon>Gloeophyllum</taxon>
    </lineage>
</organism>
<dbReference type="InterPro" id="IPR016159">
    <property type="entry name" value="Cullin_repeat-like_dom_sf"/>
</dbReference>
<evidence type="ECO:0000256" key="1">
    <source>
        <dbReference type="ARBA" id="ARBA00004398"/>
    </source>
</evidence>
<evidence type="ECO:0000256" key="3">
    <source>
        <dbReference type="ARBA" id="ARBA00021269"/>
    </source>
</evidence>
<feature type="compositionally biased region" description="Basic and acidic residues" evidence="8">
    <location>
        <begin position="33"/>
        <end position="44"/>
    </location>
</feature>
<gene>
    <name evidence="10" type="ORF">GLOTRDRAFT_67274</name>
</gene>
<comment type="similarity">
    <text evidence="2">Belongs to the EXO84 family.</text>
</comment>
<evidence type="ECO:0000313" key="11">
    <source>
        <dbReference type="Proteomes" id="UP000030669"/>
    </source>
</evidence>
<keyword evidence="5" id="KW-0268">Exocytosis</keyword>
<proteinExistence type="inferred from homology"/>
<dbReference type="Gene3D" id="2.30.29.30">
    <property type="entry name" value="Pleckstrin-homology domain (PH domain)/Phosphotyrosine-binding domain (PTB)"/>
    <property type="match status" value="1"/>
</dbReference>